<dbReference type="Proteomes" id="UP001465717">
    <property type="component" value="Unassembled WGS sequence"/>
</dbReference>
<dbReference type="Gene3D" id="3.80.10.10">
    <property type="entry name" value="Ribonuclease Inhibitor"/>
    <property type="match status" value="3"/>
</dbReference>
<name>A0ABV1G1V2_9BACT</name>
<comment type="caution">
    <text evidence="1">The sequence shown here is derived from an EMBL/GenBank/DDBJ whole genome shotgun (WGS) entry which is preliminary data.</text>
</comment>
<dbReference type="Pfam" id="PF13306">
    <property type="entry name" value="LRR_5"/>
    <property type="match status" value="4"/>
</dbReference>
<gene>
    <name evidence="1" type="ORF">AAAT87_13855</name>
</gene>
<dbReference type="InterPro" id="IPR032675">
    <property type="entry name" value="LRR_dom_sf"/>
</dbReference>
<dbReference type="SUPFAM" id="SSF52058">
    <property type="entry name" value="L domain-like"/>
    <property type="match status" value="1"/>
</dbReference>
<dbReference type="RefSeq" id="WP_349226740.1">
    <property type="nucleotide sequence ID" value="NZ_JBBNFG020000065.1"/>
</dbReference>
<proteinExistence type="predicted"/>
<evidence type="ECO:0000313" key="1">
    <source>
        <dbReference type="EMBL" id="MEQ2509327.1"/>
    </source>
</evidence>
<accession>A0ABV1G1V2</accession>
<dbReference type="InterPro" id="IPR026906">
    <property type="entry name" value="LRR_5"/>
</dbReference>
<protein>
    <submittedName>
        <fullName evidence="1">Leucine-rich repeat protein</fullName>
    </submittedName>
</protein>
<sequence>MKRDFKITKDYIETHFGHDNVKTITLPASTTQIEEYAFFDCASIETLDLSLCEEILCMPKLTTLSTRGIKKVILPPNLMEFQSACFSSWTNCIEEADMSQCNYLEEIPKDLFRGCTELKKISLPDSIKKIGFGAFNSCYSLSDINLPKSLEVLEEESFSWNKAISHIDFLACSNLRHIGVNTFFQCTSLDEIVLPDSIEELGAQSFCRCISVKKINLSRCTKLRQIPRYCFGNDEESDFDGMQLKEILLPPSLEVIDDYSFIFCTELEELDLSNCQKLKEIGKCAFKDCKKLKTLIIPDGVETIGNFFIHNCEHLSELTLPKSLVEFPQLGAGDEENCSLKRLKVVDMHNCHLIKECTTPLVGIAENKIEVIAIPDGVELVEADFFEGLKRLKSIYLPPTLTEVEIPEDEYKNVVIYCFSSELDSLEDIVERCACLYVLPQYLNNYKEQAEAEEVSGNIEQIPDDKLYFYDE</sequence>
<evidence type="ECO:0000313" key="2">
    <source>
        <dbReference type="Proteomes" id="UP001465717"/>
    </source>
</evidence>
<dbReference type="EMBL" id="JBBNGE010000069">
    <property type="protein sequence ID" value="MEQ2509327.1"/>
    <property type="molecule type" value="Genomic_DNA"/>
</dbReference>
<organism evidence="1 2">
    <name type="scientific">Segatella sinensis</name>
    <dbReference type="NCBI Taxonomy" id="3085167"/>
    <lineage>
        <taxon>Bacteria</taxon>
        <taxon>Pseudomonadati</taxon>
        <taxon>Bacteroidota</taxon>
        <taxon>Bacteroidia</taxon>
        <taxon>Bacteroidales</taxon>
        <taxon>Prevotellaceae</taxon>
        <taxon>Segatella</taxon>
    </lineage>
</organism>
<reference evidence="1 2" key="1">
    <citation type="submission" date="2024-04" db="EMBL/GenBank/DDBJ databases">
        <title>Human intestinal bacterial collection.</title>
        <authorList>
            <person name="Pauvert C."/>
            <person name="Hitch T.C.A."/>
            <person name="Clavel T."/>
        </authorList>
    </citation>
    <scope>NUCLEOTIDE SEQUENCE [LARGE SCALE GENOMIC DNA]</scope>
    <source>
        <strain evidence="1 2">CLA-AA-H174</strain>
    </source>
</reference>
<keyword evidence="2" id="KW-1185">Reference proteome</keyword>
<dbReference type="PANTHER" id="PTHR45661">
    <property type="entry name" value="SURFACE ANTIGEN"/>
    <property type="match status" value="1"/>
</dbReference>
<dbReference type="PANTHER" id="PTHR45661:SF3">
    <property type="entry name" value="IG-LIKE DOMAIN-CONTAINING PROTEIN"/>
    <property type="match status" value="1"/>
</dbReference>
<dbReference type="InterPro" id="IPR053139">
    <property type="entry name" value="Surface_bspA-like"/>
</dbReference>